<dbReference type="KEGG" id="dvv:114325744"/>
<dbReference type="EnsemblMetazoa" id="XM_028273882.2">
    <property type="protein sequence ID" value="XP_028129683.1"/>
    <property type="gene ID" value="LOC114325744"/>
</dbReference>
<gene>
    <name evidence="3" type="primary">LOC114325744</name>
</gene>
<name>A0A6P7F7L6_DIAVI</name>
<protein>
    <submittedName>
        <fullName evidence="3">Uncharacterized protein LOC114325744</fullName>
    </submittedName>
</protein>
<reference evidence="1" key="2">
    <citation type="submission" date="2025-05" db="UniProtKB">
        <authorList>
            <consortium name="EnsemblMetazoa"/>
        </authorList>
    </citation>
    <scope>IDENTIFICATION</scope>
</reference>
<sequence>MGSNPRKSPLKAPLKWSPALPIRRADNIISSKAREKGLLGFKPSYEVKGEPVCMGFLMSNEYMRMWFKQRAEFEKDTYTREEIIKSESKIHRRFVQRMMTYRNPGKNEIIEQRIRKCSCPVERKEFQYQRMKYKPECTVMLTHKGLKT</sequence>
<dbReference type="OrthoDB" id="7762929at2759"/>
<dbReference type="RefSeq" id="XP_028129683.1">
    <property type="nucleotide sequence ID" value="XM_028273882.1"/>
</dbReference>
<reference evidence="3" key="1">
    <citation type="submission" date="2025-04" db="UniProtKB">
        <authorList>
            <consortium name="RefSeq"/>
        </authorList>
    </citation>
    <scope>IDENTIFICATION</scope>
    <source>
        <tissue evidence="3">Whole insect</tissue>
    </source>
</reference>
<evidence type="ECO:0000313" key="2">
    <source>
        <dbReference type="Proteomes" id="UP001652700"/>
    </source>
</evidence>
<dbReference type="GeneID" id="114325744"/>
<accession>A0A6P7F7L6</accession>
<organism evidence="3">
    <name type="scientific">Diabrotica virgifera virgifera</name>
    <name type="common">western corn rootworm</name>
    <dbReference type="NCBI Taxonomy" id="50390"/>
    <lineage>
        <taxon>Eukaryota</taxon>
        <taxon>Metazoa</taxon>
        <taxon>Ecdysozoa</taxon>
        <taxon>Arthropoda</taxon>
        <taxon>Hexapoda</taxon>
        <taxon>Insecta</taxon>
        <taxon>Pterygota</taxon>
        <taxon>Neoptera</taxon>
        <taxon>Endopterygota</taxon>
        <taxon>Coleoptera</taxon>
        <taxon>Polyphaga</taxon>
        <taxon>Cucujiformia</taxon>
        <taxon>Chrysomeloidea</taxon>
        <taxon>Chrysomelidae</taxon>
        <taxon>Galerucinae</taxon>
        <taxon>Diabroticina</taxon>
        <taxon>Diabroticites</taxon>
        <taxon>Diabrotica</taxon>
    </lineage>
</organism>
<proteinExistence type="predicted"/>
<dbReference type="AlphaFoldDB" id="A0A6P7F7L6"/>
<dbReference type="Proteomes" id="UP001652700">
    <property type="component" value="Unplaced"/>
</dbReference>
<evidence type="ECO:0000313" key="3">
    <source>
        <dbReference type="RefSeq" id="XP_028129683.1"/>
    </source>
</evidence>
<dbReference type="InParanoid" id="A0A6P7F7L6"/>
<keyword evidence="2" id="KW-1185">Reference proteome</keyword>
<evidence type="ECO:0000313" key="1">
    <source>
        <dbReference type="EnsemblMetazoa" id="XP_028129683.1"/>
    </source>
</evidence>